<gene>
    <name evidence="2" type="ORF">CA13_49230</name>
</gene>
<name>A0A5C5Z8A0_9BACT</name>
<evidence type="ECO:0000256" key="1">
    <source>
        <dbReference type="SAM" id="MobiDB-lite"/>
    </source>
</evidence>
<dbReference type="Proteomes" id="UP000315010">
    <property type="component" value="Unassembled WGS sequence"/>
</dbReference>
<dbReference type="AlphaFoldDB" id="A0A5C5Z8A0"/>
<evidence type="ECO:0000313" key="2">
    <source>
        <dbReference type="EMBL" id="TWT83458.1"/>
    </source>
</evidence>
<feature type="compositionally biased region" description="Polar residues" evidence="1">
    <location>
        <begin position="89"/>
        <end position="111"/>
    </location>
</feature>
<proteinExistence type="predicted"/>
<organism evidence="2 3">
    <name type="scientific">Novipirellula herctigrandis</name>
    <dbReference type="NCBI Taxonomy" id="2527986"/>
    <lineage>
        <taxon>Bacteria</taxon>
        <taxon>Pseudomonadati</taxon>
        <taxon>Planctomycetota</taxon>
        <taxon>Planctomycetia</taxon>
        <taxon>Pirellulales</taxon>
        <taxon>Pirellulaceae</taxon>
        <taxon>Novipirellula</taxon>
    </lineage>
</organism>
<dbReference type="EMBL" id="SJPJ01000001">
    <property type="protein sequence ID" value="TWT83458.1"/>
    <property type="molecule type" value="Genomic_DNA"/>
</dbReference>
<accession>A0A5C5Z8A0</accession>
<feature type="region of interest" description="Disordered" evidence="1">
    <location>
        <begin position="59"/>
        <end position="111"/>
    </location>
</feature>
<protein>
    <submittedName>
        <fullName evidence="2">Uncharacterized protein</fullName>
    </submittedName>
</protein>
<reference evidence="2 3" key="1">
    <citation type="submission" date="2019-02" db="EMBL/GenBank/DDBJ databases">
        <title>Deep-cultivation of Planctomycetes and their phenomic and genomic characterization uncovers novel biology.</title>
        <authorList>
            <person name="Wiegand S."/>
            <person name="Jogler M."/>
            <person name="Boedeker C."/>
            <person name="Pinto D."/>
            <person name="Vollmers J."/>
            <person name="Rivas-Marin E."/>
            <person name="Kohn T."/>
            <person name="Peeters S.H."/>
            <person name="Heuer A."/>
            <person name="Rast P."/>
            <person name="Oberbeckmann S."/>
            <person name="Bunk B."/>
            <person name="Jeske O."/>
            <person name="Meyerdierks A."/>
            <person name="Storesund J.E."/>
            <person name="Kallscheuer N."/>
            <person name="Luecker S."/>
            <person name="Lage O.M."/>
            <person name="Pohl T."/>
            <person name="Merkel B.J."/>
            <person name="Hornburger P."/>
            <person name="Mueller R.-W."/>
            <person name="Bruemmer F."/>
            <person name="Labrenz M."/>
            <person name="Spormann A.M."/>
            <person name="Op Den Camp H."/>
            <person name="Overmann J."/>
            <person name="Amann R."/>
            <person name="Jetten M.S.M."/>
            <person name="Mascher T."/>
            <person name="Medema M.H."/>
            <person name="Devos D.P."/>
            <person name="Kaster A.-K."/>
            <person name="Ovreas L."/>
            <person name="Rohde M."/>
            <person name="Galperin M.Y."/>
            <person name="Jogler C."/>
        </authorList>
    </citation>
    <scope>NUCLEOTIDE SEQUENCE [LARGE SCALE GENOMIC DNA]</scope>
    <source>
        <strain evidence="2 3">CA13</strain>
    </source>
</reference>
<comment type="caution">
    <text evidence="2">The sequence shown here is derived from an EMBL/GenBank/DDBJ whole genome shotgun (WGS) entry which is preliminary data.</text>
</comment>
<evidence type="ECO:0000313" key="3">
    <source>
        <dbReference type="Proteomes" id="UP000315010"/>
    </source>
</evidence>
<sequence length="134" mass="14610">MFIIRKSRNRRLITSSASLLIAGVVYLGTGRVDMDPINRNHRNRGTGIYVAGFKIWDPASKSGVGSTKDEEETQRSAPQTVSPLKPQTPKMSSPLTPKMSSPSGPQLNPLFQEQATELSPSQLVLPVQIGSSYK</sequence>
<keyword evidence="3" id="KW-1185">Reference proteome</keyword>